<dbReference type="GO" id="GO:0016787">
    <property type="term" value="F:hydrolase activity"/>
    <property type="evidence" value="ECO:0007669"/>
    <property type="project" value="UniProtKB-KW"/>
</dbReference>
<accession>A0A2H0UW04</accession>
<evidence type="ECO:0000256" key="3">
    <source>
        <dbReference type="ARBA" id="ARBA00022801"/>
    </source>
</evidence>
<evidence type="ECO:0000313" key="5">
    <source>
        <dbReference type="EMBL" id="PIR91011.1"/>
    </source>
</evidence>
<dbReference type="InterPro" id="IPR052379">
    <property type="entry name" value="Type_VII_TA_RNase"/>
</dbReference>
<keyword evidence="2" id="KW-0540">Nuclease</keyword>
<keyword evidence="1" id="KW-1277">Toxin-antitoxin system</keyword>
<dbReference type="Proteomes" id="UP000228906">
    <property type="component" value="Unassembled WGS sequence"/>
</dbReference>
<evidence type="ECO:0000256" key="1">
    <source>
        <dbReference type="ARBA" id="ARBA00022649"/>
    </source>
</evidence>
<dbReference type="AlphaFoldDB" id="A0A2H0UW04"/>
<dbReference type="InterPro" id="IPR008201">
    <property type="entry name" value="HepT-like"/>
</dbReference>
<dbReference type="GO" id="GO:0004540">
    <property type="term" value="F:RNA nuclease activity"/>
    <property type="evidence" value="ECO:0007669"/>
    <property type="project" value="InterPro"/>
</dbReference>
<comment type="similarity">
    <text evidence="4">Belongs to the HepT RNase toxin family.</text>
</comment>
<dbReference type="Pfam" id="PF01934">
    <property type="entry name" value="HepT-like"/>
    <property type="match status" value="1"/>
</dbReference>
<keyword evidence="3" id="KW-0378">Hydrolase</keyword>
<dbReference type="EMBL" id="PFAV01000062">
    <property type="protein sequence ID" value="PIR91011.1"/>
    <property type="molecule type" value="Genomic_DNA"/>
</dbReference>
<proteinExistence type="inferred from homology"/>
<dbReference type="NCBIfam" id="NF047751">
    <property type="entry name" value="HepT_toxin"/>
    <property type="match status" value="1"/>
</dbReference>
<comment type="caution">
    <text evidence="5">The sequence shown here is derived from an EMBL/GenBank/DDBJ whole genome shotgun (WGS) entry which is preliminary data.</text>
</comment>
<dbReference type="Gene3D" id="1.20.120.580">
    <property type="entry name" value="bsu32300-like"/>
    <property type="match status" value="1"/>
</dbReference>
<name>A0A2H0UW04_9BACT</name>
<dbReference type="InterPro" id="IPR037038">
    <property type="entry name" value="HepT-like_sf"/>
</dbReference>
<protein>
    <recommendedName>
        <fullName evidence="7">DUF86 domain-containing protein</fullName>
    </recommendedName>
</protein>
<dbReference type="GO" id="GO:0110001">
    <property type="term" value="C:toxin-antitoxin complex"/>
    <property type="evidence" value="ECO:0007669"/>
    <property type="project" value="InterPro"/>
</dbReference>
<gene>
    <name evidence="5" type="ORF">COU03_03365</name>
</gene>
<evidence type="ECO:0008006" key="7">
    <source>
        <dbReference type="Google" id="ProtNLM"/>
    </source>
</evidence>
<evidence type="ECO:0000313" key="6">
    <source>
        <dbReference type="Proteomes" id="UP000228906"/>
    </source>
</evidence>
<reference evidence="6" key="1">
    <citation type="submission" date="2017-09" db="EMBL/GenBank/DDBJ databases">
        <title>Depth-based differentiation of microbial function through sediment-hosted aquifers and enrichment of novel symbionts in the deep terrestrial subsurface.</title>
        <authorList>
            <person name="Probst A.J."/>
            <person name="Ladd B."/>
            <person name="Jarett J.K."/>
            <person name="Geller-Mcgrath D.E."/>
            <person name="Sieber C.M.K."/>
            <person name="Emerson J.B."/>
            <person name="Anantharaman K."/>
            <person name="Thomas B.C."/>
            <person name="Malmstrom R."/>
            <person name="Stieglmeier M."/>
            <person name="Klingl A."/>
            <person name="Woyke T."/>
            <person name="Ryan C.M."/>
            <person name="Banfield J.F."/>
        </authorList>
    </citation>
    <scope>NUCLEOTIDE SEQUENCE [LARGE SCALE GENOMIC DNA]</scope>
</reference>
<dbReference type="PANTHER" id="PTHR33397:SF3">
    <property type="entry name" value="MRNA NUCLEASE HEPT"/>
    <property type="match status" value="1"/>
</dbReference>
<dbReference type="PANTHER" id="PTHR33397">
    <property type="entry name" value="UPF0331 PROTEIN YUTE"/>
    <property type="match status" value="1"/>
</dbReference>
<organism evidence="5 6">
    <name type="scientific">bacterium (Candidatus Gribaldobacteria) CG10_big_fil_rev_8_21_14_0_10_41_12</name>
    <dbReference type="NCBI Taxonomy" id="2014277"/>
    <lineage>
        <taxon>Bacteria</taxon>
        <taxon>Candidatus Gribaldobacteria</taxon>
    </lineage>
</organism>
<evidence type="ECO:0000256" key="2">
    <source>
        <dbReference type="ARBA" id="ARBA00022722"/>
    </source>
</evidence>
<evidence type="ECO:0000256" key="4">
    <source>
        <dbReference type="ARBA" id="ARBA00024207"/>
    </source>
</evidence>
<sequence length="144" mass="17126">MVFSEILVDEKIKRIKDYLEEIKPLLSLSVQEILNDFTKLRAIERNFQLIVDEMIDVNQHFIKELGFNISNDLEGTFHILGENKVLPEDFALKIAPVVGLRNRLVHRYEKLDPKTFIESFQKEHSDFEEYIKFIINYLEKQKNI</sequence>